<keyword evidence="7" id="KW-1185">Reference proteome</keyword>
<evidence type="ECO:0000256" key="2">
    <source>
        <dbReference type="ARBA" id="ARBA00022679"/>
    </source>
</evidence>
<evidence type="ECO:0000256" key="4">
    <source>
        <dbReference type="ARBA" id="ARBA00022803"/>
    </source>
</evidence>
<evidence type="ECO:0000259" key="5">
    <source>
        <dbReference type="Pfam" id="PF13844"/>
    </source>
</evidence>
<evidence type="ECO:0000313" key="6">
    <source>
        <dbReference type="EMBL" id="OJF90720.1"/>
    </source>
</evidence>
<dbReference type="EMBL" id="LSRP01000136">
    <property type="protein sequence ID" value="OJF90720.1"/>
    <property type="molecule type" value="Genomic_DNA"/>
</dbReference>
<feature type="domain" description="O-GlcNAc transferase C-terminal" evidence="5">
    <location>
        <begin position="253"/>
        <end position="405"/>
    </location>
</feature>
<dbReference type="Pfam" id="PF13844">
    <property type="entry name" value="Glyco_transf_41"/>
    <property type="match status" value="2"/>
</dbReference>
<dbReference type="SUPFAM" id="SSF48452">
    <property type="entry name" value="TPR-like"/>
    <property type="match status" value="1"/>
</dbReference>
<name>A0A657LMG6_9HYPH</name>
<sequence>MNGEAFTAARAAYAQGDYIAALTILNDLIGQTQAPEPLVLLGETLEKLGLLADAAEAFQQAAGCAPLESSRHLLRAADLYFQAGDDEHAQLIGMGLLKTLPDDPALAFVLARSFRRTGETALVNRVKHTLVSSDNRDHLMLAGELFVEEERDPAGLTLFRKLAALQPDDPYTQFKYMAVARDFCDYEALAGLESRLSSAQARGDLSMIEGETGYSNLLHCGDERLNRLATNNLDLLVKPSPSQSRQRRTRPHVWAEKIRIGYLSSDLWDDHATMRLFQSVLEAHDRDRFDVTLYCYTPERFIGFDGGNRQKWQPIVSVLNLSDPQAASAIRARGIDILVDLKGHTGGARTNILTQMVAPVQVAWLGFPGSTVNIDLDYVIGDHIVLPNSSKPHYHEKFCRLPESYQPNDPVYRAFPAAASRAELGLPEDRIILAAFNAARKISRVTLDLWAAILRDADRTILWLMLDGDLQKANFRSAMAARGVSADRILFAPKTAYTDHIARLQAADFGLDTFPYNGHTTTSDKLWAGLPVLTARGTNFASRVSESLLNAIGLSELVAETPADFVKMAVELANDPSRIAALRKTISDNRFRAPLFDAERFCRHLEKAYGLMAERARAGLPPEHFDVPAMPVRTVPFR</sequence>
<dbReference type="GO" id="GO:0016740">
    <property type="term" value="F:transferase activity"/>
    <property type="evidence" value="ECO:0007669"/>
    <property type="project" value="UniProtKB-KW"/>
</dbReference>
<reference evidence="6 7" key="1">
    <citation type="submission" date="2016-02" db="EMBL/GenBank/DDBJ databases">
        <title>Genome sequencing of a beta-galactosidase producing bacteria Rhizobium sp. 59.</title>
        <authorList>
            <person name="Wang D."/>
            <person name="Kot W."/>
            <person name="Qin Y."/>
            <person name="Hansen L."/>
            <person name="Naqvi K."/>
            <person name="Rensing C."/>
        </authorList>
    </citation>
    <scope>NUCLEOTIDE SEQUENCE [LARGE SCALE GENOMIC DNA]</scope>
    <source>
        <strain evidence="6 7">59</strain>
    </source>
</reference>
<keyword evidence="2" id="KW-0808">Transferase</keyword>
<evidence type="ECO:0000313" key="7">
    <source>
        <dbReference type="Proteomes" id="UP000182661"/>
    </source>
</evidence>
<dbReference type="AlphaFoldDB" id="A0A657LMG6"/>
<dbReference type="SUPFAM" id="SSF53756">
    <property type="entry name" value="UDP-Glycosyltransferase/glycogen phosphorylase"/>
    <property type="match status" value="1"/>
</dbReference>
<dbReference type="InterPro" id="IPR011990">
    <property type="entry name" value="TPR-like_helical_dom_sf"/>
</dbReference>
<keyword evidence="4" id="KW-0802">TPR repeat</keyword>
<dbReference type="PANTHER" id="PTHR44998:SF1">
    <property type="entry name" value="UDP-N-ACETYLGLUCOSAMINE--PEPTIDE N-ACETYLGLUCOSAMINYLTRANSFERASE 110 KDA SUBUNIT"/>
    <property type="match status" value="1"/>
</dbReference>
<dbReference type="Gene3D" id="3.40.50.11380">
    <property type="match status" value="1"/>
</dbReference>
<dbReference type="OrthoDB" id="146908at2"/>
<dbReference type="PANTHER" id="PTHR44998">
    <property type="match status" value="1"/>
</dbReference>
<evidence type="ECO:0000256" key="3">
    <source>
        <dbReference type="ARBA" id="ARBA00022737"/>
    </source>
</evidence>
<proteinExistence type="predicted"/>
<dbReference type="Gene3D" id="1.25.40.10">
    <property type="entry name" value="Tetratricopeptide repeat domain"/>
    <property type="match status" value="1"/>
</dbReference>
<evidence type="ECO:0000256" key="1">
    <source>
        <dbReference type="ARBA" id="ARBA00004922"/>
    </source>
</evidence>
<protein>
    <recommendedName>
        <fullName evidence="5">O-GlcNAc transferase C-terminal domain-containing protein</fullName>
    </recommendedName>
</protein>
<dbReference type="Gene3D" id="3.40.50.2000">
    <property type="entry name" value="Glycogen Phosphorylase B"/>
    <property type="match status" value="1"/>
</dbReference>
<feature type="domain" description="O-GlcNAc transferase C-terminal" evidence="5">
    <location>
        <begin position="419"/>
        <end position="605"/>
    </location>
</feature>
<gene>
    <name evidence="6" type="ORF">AX760_23995</name>
</gene>
<dbReference type="Proteomes" id="UP000182661">
    <property type="component" value="Unassembled WGS sequence"/>
</dbReference>
<keyword evidence="3" id="KW-0677">Repeat</keyword>
<comment type="caution">
    <text evidence="6">The sequence shown here is derived from an EMBL/GenBank/DDBJ whole genome shotgun (WGS) entry which is preliminary data.</text>
</comment>
<accession>A0A657LMG6</accession>
<comment type="pathway">
    <text evidence="1">Protein modification; protein glycosylation.</text>
</comment>
<organism evidence="6 7">
    <name type="scientific">Pararhizobium antarcticum</name>
    <dbReference type="NCBI Taxonomy" id="1798805"/>
    <lineage>
        <taxon>Bacteria</taxon>
        <taxon>Pseudomonadati</taxon>
        <taxon>Pseudomonadota</taxon>
        <taxon>Alphaproteobacteria</taxon>
        <taxon>Hyphomicrobiales</taxon>
        <taxon>Rhizobiaceae</taxon>
        <taxon>Rhizobium/Agrobacterium group</taxon>
        <taxon>Pararhizobium</taxon>
    </lineage>
</organism>
<dbReference type="InterPro" id="IPR029489">
    <property type="entry name" value="OGT/SEC/SPY_C"/>
</dbReference>
<dbReference type="RefSeq" id="WP_071835466.1">
    <property type="nucleotide sequence ID" value="NZ_LSRP01000136.1"/>
</dbReference>